<feature type="transmembrane region" description="Helical" evidence="12">
    <location>
        <begin position="123"/>
        <end position="143"/>
    </location>
</feature>
<keyword evidence="11" id="KW-0407">Ion channel</keyword>
<evidence type="ECO:0000256" key="12">
    <source>
        <dbReference type="SAM" id="Phobius"/>
    </source>
</evidence>
<dbReference type="InterPro" id="IPR028325">
    <property type="entry name" value="VG_K_chnl"/>
</dbReference>
<evidence type="ECO:0000256" key="9">
    <source>
        <dbReference type="ARBA" id="ARBA00023065"/>
    </source>
</evidence>
<feature type="transmembrane region" description="Helical" evidence="12">
    <location>
        <begin position="187"/>
        <end position="208"/>
    </location>
</feature>
<evidence type="ECO:0000256" key="3">
    <source>
        <dbReference type="ARBA" id="ARBA00022538"/>
    </source>
</evidence>
<evidence type="ECO:0000259" key="13">
    <source>
        <dbReference type="Pfam" id="PF00520"/>
    </source>
</evidence>
<evidence type="ECO:0000256" key="7">
    <source>
        <dbReference type="ARBA" id="ARBA00022958"/>
    </source>
</evidence>
<feature type="transmembrane region" description="Helical" evidence="12">
    <location>
        <begin position="6"/>
        <end position="30"/>
    </location>
</feature>
<dbReference type="PANTHER" id="PTHR11537:SF254">
    <property type="entry name" value="POTASSIUM VOLTAGE-GATED CHANNEL PROTEIN SHAB"/>
    <property type="match status" value="1"/>
</dbReference>
<feature type="domain" description="Ion transport" evidence="13">
    <location>
        <begin position="9"/>
        <end position="205"/>
    </location>
</feature>
<keyword evidence="4 12" id="KW-0812">Transmembrane</keyword>
<protein>
    <submittedName>
        <fullName evidence="14">Ion transporter</fullName>
    </submittedName>
</protein>
<evidence type="ECO:0000256" key="1">
    <source>
        <dbReference type="ARBA" id="ARBA00004141"/>
    </source>
</evidence>
<keyword evidence="8 12" id="KW-1133">Transmembrane helix</keyword>
<evidence type="ECO:0000256" key="11">
    <source>
        <dbReference type="ARBA" id="ARBA00023303"/>
    </source>
</evidence>
<dbReference type="Gene3D" id="1.10.287.70">
    <property type="match status" value="1"/>
</dbReference>
<name>A0ABT8F447_9BACT</name>
<keyword evidence="9" id="KW-0406">Ion transport</keyword>
<keyword evidence="5" id="KW-0631">Potassium channel</keyword>
<keyword evidence="2" id="KW-0813">Transport</keyword>
<evidence type="ECO:0000313" key="14">
    <source>
        <dbReference type="EMBL" id="MDN4165232.1"/>
    </source>
</evidence>
<evidence type="ECO:0000256" key="4">
    <source>
        <dbReference type="ARBA" id="ARBA00022692"/>
    </source>
</evidence>
<sequence length="220" mass="25172">MATNRIGFLDLLILLLSFYVFGALLIEFFVKLEPEMSRLLMMIDTLICFVFFIDFLRLFIRAENKWHFMKWGWIDLIACIPSIDILRAGRILRLVRIFRIIKAFRTLNQFYNVWFANRARGTFSTVGIMAVLLLVFSSIAILQVESGLNSNIKTAEDALWWSFVTITTVGYGDFYPTTTEGRLIASVLMLGGVSLFGTLSGFLSSWFLGDRKLNATNEES</sequence>
<keyword evidence="6" id="KW-0851">Voltage-gated channel</keyword>
<dbReference type="PANTHER" id="PTHR11537">
    <property type="entry name" value="VOLTAGE-GATED POTASSIUM CHANNEL"/>
    <property type="match status" value="1"/>
</dbReference>
<organism evidence="14 15">
    <name type="scientific">Shiella aurantiaca</name>
    <dbReference type="NCBI Taxonomy" id="3058365"/>
    <lineage>
        <taxon>Bacteria</taxon>
        <taxon>Pseudomonadati</taxon>
        <taxon>Bacteroidota</taxon>
        <taxon>Cytophagia</taxon>
        <taxon>Cytophagales</taxon>
        <taxon>Shiellaceae</taxon>
        <taxon>Shiella</taxon>
    </lineage>
</organism>
<keyword evidence="10 12" id="KW-0472">Membrane</keyword>
<dbReference type="PRINTS" id="PR00169">
    <property type="entry name" value="KCHANNEL"/>
</dbReference>
<evidence type="ECO:0000313" key="15">
    <source>
        <dbReference type="Proteomes" id="UP001168552"/>
    </source>
</evidence>
<dbReference type="SUPFAM" id="SSF81324">
    <property type="entry name" value="Voltage-gated potassium channels"/>
    <property type="match status" value="1"/>
</dbReference>
<evidence type="ECO:0000256" key="10">
    <source>
        <dbReference type="ARBA" id="ARBA00023136"/>
    </source>
</evidence>
<evidence type="ECO:0000256" key="5">
    <source>
        <dbReference type="ARBA" id="ARBA00022826"/>
    </source>
</evidence>
<feature type="transmembrane region" description="Helical" evidence="12">
    <location>
        <begin position="158"/>
        <end position="175"/>
    </location>
</feature>
<evidence type="ECO:0000256" key="2">
    <source>
        <dbReference type="ARBA" id="ARBA00022448"/>
    </source>
</evidence>
<reference evidence="14" key="1">
    <citation type="submission" date="2023-06" db="EMBL/GenBank/DDBJ databases">
        <title>Cytophagales bacterium Strain LB-30, isolated from soil.</title>
        <authorList>
            <person name="Liu B."/>
        </authorList>
    </citation>
    <scope>NUCLEOTIDE SEQUENCE</scope>
    <source>
        <strain evidence="14">LB-30</strain>
    </source>
</reference>
<keyword evidence="15" id="KW-1185">Reference proteome</keyword>
<dbReference type="InterPro" id="IPR005821">
    <property type="entry name" value="Ion_trans_dom"/>
</dbReference>
<dbReference type="RefSeq" id="WP_320003758.1">
    <property type="nucleotide sequence ID" value="NZ_JAUHJS010000003.1"/>
</dbReference>
<proteinExistence type="predicted"/>
<comment type="subcellular location">
    <subcellularLocation>
        <location evidence="1">Membrane</location>
        <topology evidence="1">Multi-pass membrane protein</topology>
    </subcellularLocation>
</comment>
<evidence type="ECO:0000256" key="8">
    <source>
        <dbReference type="ARBA" id="ARBA00022989"/>
    </source>
</evidence>
<keyword evidence="7" id="KW-0630">Potassium</keyword>
<dbReference type="Gene3D" id="1.20.120.350">
    <property type="entry name" value="Voltage-gated potassium channels. Chain C"/>
    <property type="match status" value="1"/>
</dbReference>
<dbReference type="InterPro" id="IPR027359">
    <property type="entry name" value="Volt_channel_dom_sf"/>
</dbReference>
<accession>A0ABT8F447</accession>
<dbReference type="EMBL" id="JAUHJS010000003">
    <property type="protein sequence ID" value="MDN4165232.1"/>
    <property type="molecule type" value="Genomic_DNA"/>
</dbReference>
<keyword evidence="3" id="KW-0633">Potassium transport</keyword>
<gene>
    <name evidence="14" type="ORF">QWY31_06955</name>
</gene>
<comment type="caution">
    <text evidence="14">The sequence shown here is derived from an EMBL/GenBank/DDBJ whole genome shotgun (WGS) entry which is preliminary data.</text>
</comment>
<feature type="transmembrane region" description="Helical" evidence="12">
    <location>
        <begin position="39"/>
        <end position="60"/>
    </location>
</feature>
<dbReference type="Pfam" id="PF00520">
    <property type="entry name" value="Ion_trans"/>
    <property type="match status" value="1"/>
</dbReference>
<dbReference type="Gene3D" id="1.20.5.110">
    <property type="match status" value="1"/>
</dbReference>
<evidence type="ECO:0000256" key="6">
    <source>
        <dbReference type="ARBA" id="ARBA00022882"/>
    </source>
</evidence>
<dbReference type="Proteomes" id="UP001168552">
    <property type="component" value="Unassembled WGS sequence"/>
</dbReference>